<dbReference type="Pfam" id="PF25164">
    <property type="entry name" value="CoiA_N"/>
    <property type="match status" value="1"/>
</dbReference>
<dbReference type="Proteomes" id="UP000031397">
    <property type="component" value="Unassembled WGS sequence"/>
</dbReference>
<accession>A0A0C1Q1R3</accession>
<dbReference type="OrthoDB" id="3784230at2"/>
<evidence type="ECO:0000313" key="3">
    <source>
        <dbReference type="EMBL" id="KID41763.1"/>
    </source>
</evidence>
<feature type="domain" description="Competence protein CoiA-like N-terminal" evidence="2">
    <location>
        <begin position="15"/>
        <end position="53"/>
    </location>
</feature>
<dbReference type="InterPro" id="IPR010330">
    <property type="entry name" value="CoiA_nuc"/>
</dbReference>
<dbReference type="AlphaFoldDB" id="A0A0C1Q1R3"/>
<evidence type="ECO:0000259" key="2">
    <source>
        <dbReference type="Pfam" id="PF25164"/>
    </source>
</evidence>
<dbReference type="Pfam" id="PF06054">
    <property type="entry name" value="CoiA_nuc"/>
    <property type="match status" value="1"/>
</dbReference>
<organism evidence="3 4">
    <name type="scientific">Fructilactobacillus fructivorans</name>
    <dbReference type="NCBI Taxonomy" id="1614"/>
    <lineage>
        <taxon>Bacteria</taxon>
        <taxon>Bacillati</taxon>
        <taxon>Bacillota</taxon>
        <taxon>Bacilli</taxon>
        <taxon>Lactobacillales</taxon>
        <taxon>Lactobacillaceae</taxon>
        <taxon>Fructilactobacillus</taxon>
    </lineage>
</organism>
<evidence type="ECO:0000259" key="1">
    <source>
        <dbReference type="Pfam" id="PF06054"/>
    </source>
</evidence>
<name>A0A0C1Q1R3_9LACO</name>
<dbReference type="PATRIC" id="fig|1614.7.peg.709"/>
<dbReference type="EMBL" id="JOJZ01000017">
    <property type="protein sequence ID" value="KID41763.1"/>
    <property type="molecule type" value="Genomic_DNA"/>
</dbReference>
<evidence type="ECO:0000313" key="4">
    <source>
        <dbReference type="Proteomes" id="UP000031397"/>
    </source>
</evidence>
<proteinExistence type="predicted"/>
<keyword evidence="4" id="KW-1185">Reference proteome</keyword>
<comment type="caution">
    <text evidence="3">The sequence shown here is derived from an EMBL/GenBank/DDBJ whole genome shotgun (WGS) entry which is preliminary data.</text>
</comment>
<gene>
    <name evidence="3" type="ORF">LfDm3_0749</name>
</gene>
<sequence>MLMAYENGRLVKASDALKTHHYRCCECGELLVLRKGINKIPHFAHQSNSKCNSSEGESYVHNLGKFRILHSLPNGTRVEVYLPMIKQRADVLYHHLAVEYQCSPITLKRLTERVSGYLSIGITSFWILGMKYYRKRLASPNVLKFLRYHKNTGFYLIYLNPLTSRYLLRYCICQSDGKYQYQERTFTKWDTMITFFKSNHRKEQLHPNLIRVCQRIEYQVRHLDPTMMKLQEYCYYHHSSITGCPLICHHYRDLPPVFGKQWLKWVVMIICELKEWVGKRIRQFVSEVYQKLDFTDHFVFLVNVKELRMSYINGFLDNLIDRKLLVIEHGIIKQVSDFTWYRDVYAKINVIKKCS</sequence>
<dbReference type="InterPro" id="IPR057253">
    <property type="entry name" value="CoiA-like_N"/>
</dbReference>
<feature type="domain" description="Competence protein CoiA nuclease-like" evidence="1">
    <location>
        <begin position="57"/>
        <end position="187"/>
    </location>
</feature>
<protein>
    <submittedName>
        <fullName evidence="3">Competence protein CoiA</fullName>
    </submittedName>
</protein>
<reference evidence="3 4" key="1">
    <citation type="submission" date="2014-06" db="EMBL/GenBank/DDBJ databases">
        <title>Functional and comparative genomic analyses of the Drosophila gut microbiota identify candidate symbiosis factors.</title>
        <authorList>
            <person name="Newell P.D."/>
            <person name="Chaston J.M."/>
            <person name="Douglas A.E."/>
        </authorList>
    </citation>
    <scope>NUCLEOTIDE SEQUENCE [LARGE SCALE GENOMIC DNA]</scope>
    <source>
        <strain evidence="3 4">DmCS_002</strain>
    </source>
</reference>